<gene>
    <name evidence="1" type="ORF">UFOVP1615_33</name>
</gene>
<reference evidence="1" key="1">
    <citation type="submission" date="2020-05" db="EMBL/GenBank/DDBJ databases">
        <authorList>
            <person name="Chiriac C."/>
            <person name="Salcher M."/>
            <person name="Ghai R."/>
            <person name="Kavagutti S V."/>
        </authorList>
    </citation>
    <scope>NUCLEOTIDE SEQUENCE</scope>
</reference>
<protein>
    <submittedName>
        <fullName evidence="1">Uncharacterized protein</fullName>
    </submittedName>
</protein>
<accession>A0A6J5SWC8</accession>
<sequence>MAITTRYAVNMAMQYNEVTLNDFLINPSVGSRRFLTEAEQTRILRATETSALYFLTDVTGAGRSARYRWYDSGGTLLNEYLLGLTSAGVHNSIPIDWTSFYVPSGATKLTVAIIGSANGFANGDFALGSGNTFTSWTLAQPSRTNLVLRSQEFDNAYWTKGSSTITANSIVAPDGTLTADTLNETAVVDYHGFYRLNILSTNTFSSSIYAKKKDRDYFFMVLNNGASDFLTIFNLNNGSVASNAGGNTTFVETLPNGWFRFVISRAITDVGVDNIFYGVSNSPTNPAYLGDVTKGVYIWGAQLEQSLQATPYIPTTNATVTTSLGEFLQDATGGEDGSRCVKMWANSADTTYLRQAVNIVSGSAYTLRYRAKLSDAATTGVVSVQVNGGGWNAPEGVLSTEWQWLSYDFTGAATSSQNIDFKYANDANYGFAMLDDVSVSLTTPSELSEVRTYLLDDECVKYEYQLNWLNKLGGRDTWVFTGFPTITKDVTRDGQLEYSRRTNFVAPKRIYGSRAIASRESVTLSHQCKDRATAEWLKSELIDSIDILVKVGSSYYPADIVGSSIVVSNTFSQDFTIRFTIRYAFDVNVQTR</sequence>
<organism evidence="1">
    <name type="scientific">uncultured Caudovirales phage</name>
    <dbReference type="NCBI Taxonomy" id="2100421"/>
    <lineage>
        <taxon>Viruses</taxon>
        <taxon>Duplodnaviria</taxon>
        <taxon>Heunggongvirae</taxon>
        <taxon>Uroviricota</taxon>
        <taxon>Caudoviricetes</taxon>
        <taxon>Peduoviridae</taxon>
        <taxon>Maltschvirus</taxon>
        <taxon>Maltschvirus maltsch</taxon>
    </lineage>
</organism>
<dbReference type="EMBL" id="LR797481">
    <property type="protein sequence ID" value="CAB4219549.1"/>
    <property type="molecule type" value="Genomic_DNA"/>
</dbReference>
<dbReference type="SUPFAM" id="SSF49785">
    <property type="entry name" value="Galactose-binding domain-like"/>
    <property type="match status" value="1"/>
</dbReference>
<name>A0A6J5SWC8_9CAUD</name>
<dbReference type="Gene3D" id="2.60.120.260">
    <property type="entry name" value="Galactose-binding domain-like"/>
    <property type="match status" value="1"/>
</dbReference>
<proteinExistence type="predicted"/>
<evidence type="ECO:0000313" key="1">
    <source>
        <dbReference type="EMBL" id="CAB4219549.1"/>
    </source>
</evidence>
<dbReference type="InterPro" id="IPR008979">
    <property type="entry name" value="Galactose-bd-like_sf"/>
</dbReference>